<keyword evidence="2" id="KW-1185">Reference proteome</keyword>
<dbReference type="Proteomes" id="UP001589894">
    <property type="component" value="Unassembled WGS sequence"/>
</dbReference>
<evidence type="ECO:0000313" key="1">
    <source>
        <dbReference type="EMBL" id="MFC0566372.1"/>
    </source>
</evidence>
<name>A0ABV6P021_9ACTN</name>
<accession>A0ABV6P021</accession>
<dbReference type="RefSeq" id="WP_377340979.1">
    <property type="nucleotide sequence ID" value="NZ_JBHLUE010000016.1"/>
</dbReference>
<evidence type="ECO:0000313" key="2">
    <source>
        <dbReference type="Proteomes" id="UP001589894"/>
    </source>
</evidence>
<protein>
    <submittedName>
        <fullName evidence="1">DUF5990 family protein</fullName>
    </submittedName>
</protein>
<sequence>MRIRIEGRDLPGRVCDAGGDFPGYRGIHVGVQRRDRPTEWLDLQPADATTVTWDLDCTAATVTDGRLDARGPYLQGGPGRRFIYLSWGELDDAGAFTMFRRAKLWLDGVDPDTARAAVDAGRLTARLGLTDSRGQPRCASVRPPHINWSAG</sequence>
<dbReference type="Pfam" id="PF19452">
    <property type="entry name" value="DUF5990"/>
    <property type="match status" value="1"/>
</dbReference>
<organism evidence="1 2">
    <name type="scientific">Plantactinospora siamensis</name>
    <dbReference type="NCBI Taxonomy" id="555372"/>
    <lineage>
        <taxon>Bacteria</taxon>
        <taxon>Bacillati</taxon>
        <taxon>Actinomycetota</taxon>
        <taxon>Actinomycetes</taxon>
        <taxon>Micromonosporales</taxon>
        <taxon>Micromonosporaceae</taxon>
        <taxon>Plantactinospora</taxon>
    </lineage>
</organism>
<reference evidence="1 2" key="1">
    <citation type="submission" date="2024-09" db="EMBL/GenBank/DDBJ databases">
        <authorList>
            <person name="Sun Q."/>
            <person name="Mori K."/>
        </authorList>
    </citation>
    <scope>NUCLEOTIDE SEQUENCE [LARGE SCALE GENOMIC DNA]</scope>
    <source>
        <strain evidence="1 2">TBRC 2205</strain>
    </source>
</reference>
<proteinExistence type="predicted"/>
<comment type="caution">
    <text evidence="1">The sequence shown here is derived from an EMBL/GenBank/DDBJ whole genome shotgun (WGS) entry which is preliminary data.</text>
</comment>
<gene>
    <name evidence="1" type="ORF">ACFFHU_19805</name>
</gene>
<dbReference type="EMBL" id="JBHLUE010000016">
    <property type="protein sequence ID" value="MFC0566372.1"/>
    <property type="molecule type" value="Genomic_DNA"/>
</dbReference>
<dbReference type="InterPro" id="IPR046032">
    <property type="entry name" value="DUF5990"/>
</dbReference>